<accession>A0A6M6E4C1</accession>
<dbReference type="NCBIfam" id="TIGR01766">
    <property type="entry name" value="IS200/IS605 family accessory protein TnpB-like domain"/>
    <property type="match status" value="1"/>
</dbReference>
<evidence type="ECO:0000313" key="3">
    <source>
        <dbReference type="Proteomes" id="UP000501076"/>
    </source>
</evidence>
<gene>
    <name evidence="2" type="ORF">FDZ14_28355</name>
</gene>
<proteinExistence type="predicted"/>
<sequence>MKKAYFSKRIWKKDVNALTVAEMKALSKLFNCAKRFVFQTLVRQKRWGRVLHKESIHLVVKRKFSVNDYVANSIVRESQALLKAQTELNKLYIKQKDEKIKKIKKKLKSERSLLTTLRKIKVSFIQGNLRFPKNRNYTLHSSGIVSLELKSCSLVWMNTYLFEHQYLDVTIKRLKAKIGRLEHRLFRLEGEKEKLTTHITSVVFGSKKLFKHQFTKREFVQDHQSWRELFLAARNKQVLISGRKDSASGNFVFTYQPDTNGLHMTSLSGKVVTFSNVVFPYGQEQVDNAVLHQRNCKDKKANGKPISWSVEDHKDYYIIKCLLDVEEEISVNFSTSDGVIGVDCNVDHFAWTDVSKDGNFLESGKLSFSLHKKTTGQSTKILEAEAIALVDLAVRKNKPIVMEDIDTTLSKTGEAYGNKKANRLKSVFAYRKMAQAIESRAQKMGVAVMVVNPAYTSIIGKLKYMRKFGISIHQAASYTIGRKGLGYKEKAPQVLRHHIVREQLPYWKQWWALNKKLNVRAEMFYQLFNVNKPSQHIKLTQEELTEKESKHLKKAFA</sequence>
<dbReference type="RefSeq" id="WP_171778003.1">
    <property type="nucleotide sequence ID" value="NZ_CP045273.1"/>
</dbReference>
<dbReference type="InterPro" id="IPR010095">
    <property type="entry name" value="Cas12f1-like_TNB"/>
</dbReference>
<geneLocation type="plasmid" evidence="3">
    <name>pfdu301a</name>
</geneLocation>
<dbReference type="EMBL" id="CP045273">
    <property type="protein sequence ID" value="QJX80019.1"/>
    <property type="molecule type" value="Genomic_DNA"/>
</dbReference>
<reference evidence="2 3" key="1">
    <citation type="submission" date="2019-10" db="EMBL/GenBank/DDBJ databases">
        <title>Complete genome sequences for adaption low water activity.</title>
        <authorList>
            <person name="Zhao L."/>
            <person name="Zhong J."/>
        </authorList>
    </citation>
    <scope>NUCLEOTIDE SEQUENCE [LARGE SCALE GENOMIC DNA]</scope>
    <source>
        <strain evidence="2 3">FDU301</strain>
        <plasmid evidence="3">pfdu301a</plasmid>
    </source>
</reference>
<organism evidence="2 3">
    <name type="scientific">Priestia megaterium</name>
    <name type="common">Bacillus megaterium</name>
    <dbReference type="NCBI Taxonomy" id="1404"/>
    <lineage>
        <taxon>Bacteria</taxon>
        <taxon>Bacillati</taxon>
        <taxon>Bacillota</taxon>
        <taxon>Bacilli</taxon>
        <taxon>Bacillales</taxon>
        <taxon>Bacillaceae</taxon>
        <taxon>Priestia</taxon>
    </lineage>
</organism>
<name>A0A6M6E4C1_PRIMG</name>
<dbReference type="AlphaFoldDB" id="A0A6M6E4C1"/>
<keyword evidence="2" id="KW-0614">Plasmid</keyword>
<protein>
    <submittedName>
        <fullName evidence="2">IS200/IS605 family element transposase accessory protein TnpB</fullName>
    </submittedName>
</protein>
<evidence type="ECO:0000256" key="1">
    <source>
        <dbReference type="ARBA" id="ARBA00023125"/>
    </source>
</evidence>
<dbReference type="GO" id="GO:0003677">
    <property type="term" value="F:DNA binding"/>
    <property type="evidence" value="ECO:0007669"/>
    <property type="project" value="UniProtKB-KW"/>
</dbReference>
<dbReference type="Proteomes" id="UP000501076">
    <property type="component" value="Plasmid pFDU301A"/>
</dbReference>
<keyword evidence="1" id="KW-0238">DNA-binding</keyword>
<evidence type="ECO:0000313" key="2">
    <source>
        <dbReference type="EMBL" id="QJX80019.1"/>
    </source>
</evidence>